<evidence type="ECO:0000256" key="5">
    <source>
        <dbReference type="ARBA" id="ARBA00022630"/>
    </source>
</evidence>
<evidence type="ECO:0000256" key="2">
    <source>
        <dbReference type="ARBA" id="ARBA00001974"/>
    </source>
</evidence>
<accession>A0A4R5VG51</accession>
<evidence type="ECO:0000259" key="17">
    <source>
        <dbReference type="PROSITE" id="PS50206"/>
    </source>
</evidence>
<evidence type="ECO:0000256" key="11">
    <source>
        <dbReference type="ARBA" id="ARBA00044044"/>
    </source>
</evidence>
<comment type="subcellular location">
    <subcellularLocation>
        <location evidence="3">Cytoplasm</location>
    </subcellularLocation>
</comment>
<evidence type="ECO:0000256" key="3">
    <source>
        <dbReference type="ARBA" id="ARBA00004496"/>
    </source>
</evidence>
<evidence type="ECO:0000313" key="19">
    <source>
        <dbReference type="Proteomes" id="UP000295301"/>
    </source>
</evidence>
<dbReference type="InterPro" id="IPR001763">
    <property type="entry name" value="Rhodanese-like_dom"/>
</dbReference>
<evidence type="ECO:0000256" key="15">
    <source>
        <dbReference type="ARBA" id="ARBA00047316"/>
    </source>
</evidence>
<dbReference type="Gene3D" id="3.30.9.10">
    <property type="entry name" value="D-Amino Acid Oxidase, subunit A, domain 2"/>
    <property type="match status" value="1"/>
</dbReference>
<dbReference type="EMBL" id="SMUV01000045">
    <property type="protein sequence ID" value="TDK51592.1"/>
    <property type="molecule type" value="Genomic_DNA"/>
</dbReference>
<evidence type="ECO:0000256" key="13">
    <source>
        <dbReference type="ARBA" id="ARBA00044216"/>
    </source>
</evidence>
<dbReference type="InterPro" id="IPR036188">
    <property type="entry name" value="FAD/NAD-bd_sf"/>
</dbReference>
<dbReference type="AlphaFoldDB" id="A0A4R5VG51"/>
<dbReference type="RefSeq" id="WP_133358263.1">
    <property type="nucleotide sequence ID" value="NZ_SMUV01000045.1"/>
</dbReference>
<dbReference type="GO" id="GO:0000166">
    <property type="term" value="F:nucleotide binding"/>
    <property type="evidence" value="ECO:0007669"/>
    <property type="project" value="UniProtKB-KW"/>
</dbReference>
<comment type="caution">
    <text evidence="18">The sequence shown here is derived from an EMBL/GenBank/DDBJ whole genome shotgun (WGS) entry which is preliminary data.</text>
</comment>
<evidence type="ECO:0000256" key="10">
    <source>
        <dbReference type="ARBA" id="ARBA00043973"/>
    </source>
</evidence>
<dbReference type="SUPFAM" id="SSF54373">
    <property type="entry name" value="FAD-linked reductases, C-terminal domain"/>
    <property type="match status" value="1"/>
</dbReference>
<keyword evidence="4" id="KW-0963">Cytoplasm</keyword>
<evidence type="ECO:0000256" key="7">
    <source>
        <dbReference type="ARBA" id="ARBA00022741"/>
    </source>
</evidence>
<dbReference type="Pfam" id="PF01266">
    <property type="entry name" value="DAO"/>
    <property type="match status" value="1"/>
</dbReference>
<dbReference type="PANTHER" id="PTHR13847">
    <property type="entry name" value="SARCOSINE DEHYDROGENASE-RELATED"/>
    <property type="match status" value="1"/>
</dbReference>
<evidence type="ECO:0000256" key="8">
    <source>
        <dbReference type="ARBA" id="ARBA00022827"/>
    </source>
</evidence>
<dbReference type="InterPro" id="IPR006076">
    <property type="entry name" value="FAD-dep_OxRdtase"/>
</dbReference>
<dbReference type="Proteomes" id="UP000295301">
    <property type="component" value="Unassembled WGS sequence"/>
</dbReference>
<evidence type="ECO:0000256" key="6">
    <source>
        <dbReference type="ARBA" id="ARBA00022643"/>
    </source>
</evidence>
<evidence type="ECO:0000256" key="1">
    <source>
        <dbReference type="ARBA" id="ARBA00001917"/>
    </source>
</evidence>
<keyword evidence="6" id="KW-0288">FMN</keyword>
<dbReference type="PROSITE" id="PS50206">
    <property type="entry name" value="RHODANESE_3"/>
    <property type="match status" value="1"/>
</dbReference>
<keyword evidence="19" id="KW-1185">Reference proteome</keyword>
<evidence type="ECO:0000256" key="16">
    <source>
        <dbReference type="ARBA" id="ARBA00048917"/>
    </source>
</evidence>
<evidence type="ECO:0000256" key="9">
    <source>
        <dbReference type="ARBA" id="ARBA00023002"/>
    </source>
</evidence>
<protein>
    <recommendedName>
        <fullName evidence="12">Sarcosine oxidase subunit beta</fullName>
        <ecNumber evidence="11">1.5.3.24</ecNumber>
    </recommendedName>
    <alternativeName>
        <fullName evidence="13">Sarcosine oxidase (5,10-methylenetetrahydrofolate-forming) subunit beta</fullName>
    </alternativeName>
    <alternativeName>
        <fullName evidence="14">Tetrameric sarcosine oxidase subunit beta</fullName>
    </alternativeName>
</protein>
<dbReference type="OrthoDB" id="9815989at2"/>
<organism evidence="18 19">
    <name type="scientific">Antarcticimicrobium luteum</name>
    <dbReference type="NCBI Taxonomy" id="2547397"/>
    <lineage>
        <taxon>Bacteria</taxon>
        <taxon>Pseudomonadati</taxon>
        <taxon>Pseudomonadota</taxon>
        <taxon>Alphaproteobacteria</taxon>
        <taxon>Rhodobacterales</taxon>
        <taxon>Paracoccaceae</taxon>
        <taxon>Antarcticimicrobium</taxon>
    </lineage>
</organism>
<dbReference type="InterPro" id="IPR006278">
    <property type="entry name" value="SoxB"/>
</dbReference>
<gene>
    <name evidence="18" type="ORF">E1832_03040</name>
</gene>
<evidence type="ECO:0000313" key="18">
    <source>
        <dbReference type="EMBL" id="TDK51592.1"/>
    </source>
</evidence>
<comment type="catalytic activity">
    <reaction evidence="16">
        <text>sarcosine + (6S)-5,6,7,8-tetrahydrofolate + O2 = (6R)-5,10-methylene-5,6,7,8-tetrahydrofolate + glycine + H2O2</text>
        <dbReference type="Rhea" id="RHEA:70455"/>
        <dbReference type="ChEBI" id="CHEBI:15379"/>
        <dbReference type="ChEBI" id="CHEBI:15636"/>
        <dbReference type="ChEBI" id="CHEBI:16240"/>
        <dbReference type="ChEBI" id="CHEBI:57305"/>
        <dbReference type="ChEBI" id="CHEBI:57433"/>
        <dbReference type="ChEBI" id="CHEBI:57453"/>
        <dbReference type="EC" id="1.5.3.24"/>
    </reaction>
</comment>
<evidence type="ECO:0000256" key="12">
    <source>
        <dbReference type="ARBA" id="ARBA00044150"/>
    </source>
</evidence>
<keyword evidence="5" id="KW-0285">Flavoprotein</keyword>
<keyword evidence="7" id="KW-0547">Nucleotide-binding</keyword>
<dbReference type="SUPFAM" id="SSF51905">
    <property type="entry name" value="FAD/NAD(P)-binding domain"/>
    <property type="match status" value="1"/>
</dbReference>
<feature type="domain" description="Rhodanese" evidence="17">
    <location>
        <begin position="34"/>
        <end position="78"/>
    </location>
</feature>
<keyword evidence="9" id="KW-0560">Oxidoreductase</keyword>
<sequence>MRFSGLRVLREGLTGNKGWKAHWRDPAPKPEYDIVIIGGGGHGLATAYYLAREHGLRNIAVLEKGYLGGGNIGRNTTIVRANYGLPGNSEFYSHSLKLWEGLEQDLNFNVMHSQRGVINLFHSDGQRDAYARRGNAMLNQGDDAILLDRGGVRKMLPYLDFDNGRFPVRGGLYHPRGGTARHDAVAWGYARGADMRGVDLIQNCEVTGIEVKNGAVTGVQTSRGAIRAKKVGIVVAGRSSQVAAMAGMRLPIESHVLQAFVTEGLKPVIDTVVTFGMGHFYISQSDKGGLVFGGDIDMYASYAARGNLPAVEHVMEAGMALMPMIGKARVLRSWGGIMDMSPDGSPIIDKTGIEGLYLNCGWCYGGFKAVPGSGHCFAHLMATGRPHEAAAGFRLDRFRTGFGIMDEEGTGAQHNLH</sequence>
<keyword evidence="8" id="KW-0274">FAD</keyword>
<name>A0A4R5VG51_9RHOB</name>
<dbReference type="EC" id="1.5.3.24" evidence="11"/>
<dbReference type="PANTHER" id="PTHR13847:SF287">
    <property type="entry name" value="FAD-DEPENDENT OXIDOREDUCTASE DOMAIN-CONTAINING PROTEIN 1"/>
    <property type="match status" value="1"/>
</dbReference>
<dbReference type="GO" id="GO:0008115">
    <property type="term" value="F:sarcosine oxidase activity"/>
    <property type="evidence" value="ECO:0007669"/>
    <property type="project" value="InterPro"/>
</dbReference>
<evidence type="ECO:0000256" key="14">
    <source>
        <dbReference type="ARBA" id="ARBA00044295"/>
    </source>
</evidence>
<comment type="cofactor">
    <cofactor evidence="1">
        <name>FMN</name>
        <dbReference type="ChEBI" id="CHEBI:58210"/>
    </cofactor>
</comment>
<dbReference type="Gene3D" id="3.50.50.60">
    <property type="entry name" value="FAD/NAD(P)-binding domain"/>
    <property type="match status" value="1"/>
</dbReference>
<dbReference type="GO" id="GO:0046653">
    <property type="term" value="P:tetrahydrofolate metabolic process"/>
    <property type="evidence" value="ECO:0007669"/>
    <property type="project" value="InterPro"/>
</dbReference>
<comment type="similarity">
    <text evidence="10">Belongs to the SoxB family.</text>
</comment>
<evidence type="ECO:0000256" key="4">
    <source>
        <dbReference type="ARBA" id="ARBA00022490"/>
    </source>
</evidence>
<dbReference type="NCBIfam" id="TIGR01373">
    <property type="entry name" value="soxB"/>
    <property type="match status" value="1"/>
</dbReference>
<comment type="cofactor">
    <cofactor evidence="2">
        <name>FAD</name>
        <dbReference type="ChEBI" id="CHEBI:57692"/>
    </cofactor>
</comment>
<comment type="catalytic activity">
    <reaction evidence="15">
        <text>sarcosine + O2 + H2O = formaldehyde + glycine + H2O2</text>
        <dbReference type="Rhea" id="RHEA:13313"/>
        <dbReference type="ChEBI" id="CHEBI:15377"/>
        <dbReference type="ChEBI" id="CHEBI:15379"/>
        <dbReference type="ChEBI" id="CHEBI:16240"/>
        <dbReference type="ChEBI" id="CHEBI:16842"/>
        <dbReference type="ChEBI" id="CHEBI:57305"/>
        <dbReference type="ChEBI" id="CHEBI:57433"/>
    </reaction>
</comment>
<reference evidence="18 19" key="1">
    <citation type="submission" date="2019-03" db="EMBL/GenBank/DDBJ databases">
        <title>Ruegeria lutea sp. nov., a novel strain, isolated from marine sediment, the Masan Bay, South Korea.</title>
        <authorList>
            <person name="Kim J."/>
            <person name="Kim D.-Y."/>
            <person name="Lee S.-S."/>
        </authorList>
    </citation>
    <scope>NUCLEOTIDE SEQUENCE [LARGE SCALE GENOMIC DNA]</scope>
    <source>
        <strain evidence="18 19">318-1</strain>
    </source>
</reference>
<proteinExistence type="inferred from homology"/>
<dbReference type="GO" id="GO:0005737">
    <property type="term" value="C:cytoplasm"/>
    <property type="evidence" value="ECO:0007669"/>
    <property type="project" value="UniProtKB-SubCell"/>
</dbReference>